<organism evidence="2 3">
    <name type="scientific">Prunus yedoensis var. nudiflora</name>
    <dbReference type="NCBI Taxonomy" id="2094558"/>
    <lineage>
        <taxon>Eukaryota</taxon>
        <taxon>Viridiplantae</taxon>
        <taxon>Streptophyta</taxon>
        <taxon>Embryophyta</taxon>
        <taxon>Tracheophyta</taxon>
        <taxon>Spermatophyta</taxon>
        <taxon>Magnoliopsida</taxon>
        <taxon>eudicotyledons</taxon>
        <taxon>Gunneridae</taxon>
        <taxon>Pentapetalae</taxon>
        <taxon>rosids</taxon>
        <taxon>fabids</taxon>
        <taxon>Rosales</taxon>
        <taxon>Rosaceae</taxon>
        <taxon>Amygdaloideae</taxon>
        <taxon>Amygdaleae</taxon>
        <taxon>Prunus</taxon>
    </lineage>
</organism>
<sequence>MDLMSVLKMVVDSGKPYVAETVGMYETIENDLGNVVKELDSLGFCASFPKATLTIEGRSHITTSGSPPPMPVAAVSYTTASPTPPIVGDRQRIQ</sequence>
<accession>A0A314YWV8</accession>
<protein>
    <submittedName>
        <fullName evidence="2">Uncharacterized protein</fullName>
    </submittedName>
</protein>
<dbReference type="EMBL" id="PJQY01000337">
    <property type="protein sequence ID" value="PQQ12695.1"/>
    <property type="molecule type" value="Genomic_DNA"/>
</dbReference>
<name>A0A314YWV8_PRUYE</name>
<feature type="region of interest" description="Disordered" evidence="1">
    <location>
        <begin position="59"/>
        <end position="94"/>
    </location>
</feature>
<keyword evidence="3" id="KW-1185">Reference proteome</keyword>
<dbReference type="AlphaFoldDB" id="A0A314YWV8"/>
<comment type="caution">
    <text evidence="2">The sequence shown here is derived from an EMBL/GenBank/DDBJ whole genome shotgun (WGS) entry which is preliminary data.</text>
</comment>
<gene>
    <name evidence="2" type="ORF">Pyn_05838</name>
</gene>
<dbReference type="Proteomes" id="UP000250321">
    <property type="component" value="Unassembled WGS sequence"/>
</dbReference>
<evidence type="ECO:0000256" key="1">
    <source>
        <dbReference type="SAM" id="MobiDB-lite"/>
    </source>
</evidence>
<reference evidence="2 3" key="1">
    <citation type="submission" date="2018-02" db="EMBL/GenBank/DDBJ databases">
        <title>Draft genome of wild Prunus yedoensis var. nudiflora.</title>
        <authorList>
            <person name="Baek S."/>
            <person name="Kim J.-H."/>
            <person name="Choi K."/>
            <person name="Kim G.-B."/>
            <person name="Cho A."/>
            <person name="Jang H."/>
            <person name="Shin C.-H."/>
            <person name="Yu H.-J."/>
            <person name="Mun J.-H."/>
        </authorList>
    </citation>
    <scope>NUCLEOTIDE SEQUENCE [LARGE SCALE GENOMIC DNA]</scope>
    <source>
        <strain evidence="3">cv. Jeju island</strain>
        <tissue evidence="2">Leaf</tissue>
    </source>
</reference>
<evidence type="ECO:0000313" key="3">
    <source>
        <dbReference type="Proteomes" id="UP000250321"/>
    </source>
</evidence>
<proteinExistence type="predicted"/>
<evidence type="ECO:0000313" key="2">
    <source>
        <dbReference type="EMBL" id="PQQ12695.1"/>
    </source>
</evidence>
<dbReference type="OrthoDB" id="10582525at2759"/>